<protein>
    <submittedName>
        <fullName evidence="6">DoxX family protein</fullName>
    </submittedName>
</protein>
<keyword evidence="3 5" id="KW-1133">Transmembrane helix</keyword>
<comment type="caution">
    <text evidence="6">The sequence shown here is derived from an EMBL/GenBank/DDBJ whole genome shotgun (WGS) entry which is preliminary data.</text>
</comment>
<keyword evidence="2 5" id="KW-0812">Transmembrane</keyword>
<dbReference type="Proteomes" id="UP001431429">
    <property type="component" value="Unassembled WGS sequence"/>
</dbReference>
<dbReference type="InterPro" id="IPR032808">
    <property type="entry name" value="DoxX"/>
</dbReference>
<evidence type="ECO:0000313" key="6">
    <source>
        <dbReference type="EMBL" id="MCM2392546.1"/>
    </source>
</evidence>
<evidence type="ECO:0000256" key="5">
    <source>
        <dbReference type="SAM" id="Phobius"/>
    </source>
</evidence>
<keyword evidence="7" id="KW-1185">Reference proteome</keyword>
<proteinExistence type="predicted"/>
<evidence type="ECO:0000256" key="2">
    <source>
        <dbReference type="ARBA" id="ARBA00022692"/>
    </source>
</evidence>
<reference evidence="6" key="1">
    <citation type="submission" date="2022-06" db="EMBL/GenBank/DDBJ databases">
        <title>Genome public.</title>
        <authorList>
            <person name="Sun Q."/>
        </authorList>
    </citation>
    <scope>NUCLEOTIDE SEQUENCE</scope>
    <source>
        <strain evidence="6">CWNU-1</strain>
    </source>
</reference>
<dbReference type="RefSeq" id="WP_250922869.1">
    <property type="nucleotide sequence ID" value="NZ_JAMQAW010000041.1"/>
</dbReference>
<feature type="transmembrane region" description="Helical" evidence="5">
    <location>
        <begin position="28"/>
        <end position="48"/>
    </location>
</feature>
<accession>A0ABT0UZG3</accession>
<name>A0ABT0UZG3_9ACTN</name>
<feature type="transmembrane region" description="Helical" evidence="5">
    <location>
        <begin position="93"/>
        <end position="110"/>
    </location>
</feature>
<dbReference type="PANTHER" id="PTHR36974:SF1">
    <property type="entry name" value="DOXX FAMILY MEMBRANE PROTEIN"/>
    <property type="match status" value="1"/>
</dbReference>
<organism evidence="6 7">
    <name type="scientific">Streptomyces albipurpureus</name>
    <dbReference type="NCBI Taxonomy" id="2897419"/>
    <lineage>
        <taxon>Bacteria</taxon>
        <taxon>Bacillati</taxon>
        <taxon>Actinomycetota</taxon>
        <taxon>Actinomycetes</taxon>
        <taxon>Kitasatosporales</taxon>
        <taxon>Streptomycetaceae</taxon>
        <taxon>Streptomyces</taxon>
    </lineage>
</organism>
<dbReference type="PANTHER" id="PTHR36974">
    <property type="entry name" value="MEMBRANE PROTEIN-RELATED"/>
    <property type="match status" value="1"/>
</dbReference>
<dbReference type="Pfam" id="PF13564">
    <property type="entry name" value="DoxX_2"/>
    <property type="match status" value="1"/>
</dbReference>
<sequence length="142" mass="15002">MEPFVALVVGFVVARVLGWIGVDALDNWQAALKVGLAVMLLFTAVAHFHPRLRPEIVEMVPPSLPRPDLLVSLTGVLEIAGAIGLLIPATSTWAAVGIILLLIALWPANVSAARRKVAQGDPIGPRSAFQLVYIAAAALTII</sequence>
<dbReference type="EMBL" id="JAMQAW010000041">
    <property type="protein sequence ID" value="MCM2392546.1"/>
    <property type="molecule type" value="Genomic_DNA"/>
</dbReference>
<feature type="transmembrane region" description="Helical" evidence="5">
    <location>
        <begin position="69"/>
        <end position="87"/>
    </location>
</feature>
<evidence type="ECO:0000256" key="1">
    <source>
        <dbReference type="ARBA" id="ARBA00004141"/>
    </source>
</evidence>
<evidence type="ECO:0000256" key="4">
    <source>
        <dbReference type="ARBA" id="ARBA00023136"/>
    </source>
</evidence>
<evidence type="ECO:0000256" key="3">
    <source>
        <dbReference type="ARBA" id="ARBA00022989"/>
    </source>
</evidence>
<gene>
    <name evidence="6" type="ORF">NBG84_30400</name>
</gene>
<comment type="subcellular location">
    <subcellularLocation>
        <location evidence="1">Membrane</location>
        <topology evidence="1">Multi-pass membrane protein</topology>
    </subcellularLocation>
</comment>
<keyword evidence="4 5" id="KW-0472">Membrane</keyword>
<evidence type="ECO:0000313" key="7">
    <source>
        <dbReference type="Proteomes" id="UP001431429"/>
    </source>
</evidence>